<feature type="compositionally biased region" description="Polar residues" evidence="22">
    <location>
        <begin position="983"/>
        <end position="993"/>
    </location>
</feature>
<dbReference type="InterPro" id="IPR017441">
    <property type="entry name" value="Protein_kinase_ATP_BS"/>
</dbReference>
<feature type="region of interest" description="Disordered" evidence="22">
    <location>
        <begin position="1615"/>
        <end position="1665"/>
    </location>
</feature>
<comment type="catalytic activity">
    <reaction evidence="18">
        <text>L-threonyl-[protein] + ATP = O-phospho-L-threonyl-[protein] + ADP + H(+)</text>
        <dbReference type="Rhea" id="RHEA:46608"/>
        <dbReference type="Rhea" id="RHEA-COMP:11060"/>
        <dbReference type="Rhea" id="RHEA-COMP:11605"/>
        <dbReference type="ChEBI" id="CHEBI:15378"/>
        <dbReference type="ChEBI" id="CHEBI:30013"/>
        <dbReference type="ChEBI" id="CHEBI:30616"/>
        <dbReference type="ChEBI" id="CHEBI:61977"/>
        <dbReference type="ChEBI" id="CHEBI:456216"/>
        <dbReference type="EC" id="2.7.11.1"/>
    </reaction>
</comment>
<dbReference type="OrthoDB" id="10047816at2759"/>
<evidence type="ECO:0000256" key="1">
    <source>
        <dbReference type="ARBA" id="ARBA00001946"/>
    </source>
</evidence>
<feature type="domain" description="CNH" evidence="27">
    <location>
        <begin position="1240"/>
        <end position="1513"/>
    </location>
</feature>
<dbReference type="EC" id="2.7.11.1" evidence="5"/>
<evidence type="ECO:0000256" key="11">
    <source>
        <dbReference type="ARBA" id="ARBA00022741"/>
    </source>
</evidence>
<evidence type="ECO:0000313" key="30">
    <source>
        <dbReference type="Proteomes" id="UP000824219"/>
    </source>
</evidence>
<keyword evidence="13" id="KW-0418">Kinase</keyword>
<evidence type="ECO:0000256" key="7">
    <source>
        <dbReference type="ARBA" id="ARBA00022527"/>
    </source>
</evidence>
<dbReference type="PROSITE" id="PS00108">
    <property type="entry name" value="PROTEIN_KINASE_ST"/>
    <property type="match status" value="1"/>
</dbReference>
<dbReference type="PROSITE" id="PS51285">
    <property type="entry name" value="AGC_KINASE_CTER"/>
    <property type="match status" value="1"/>
</dbReference>
<dbReference type="GO" id="GO:0031032">
    <property type="term" value="P:actomyosin structure organization"/>
    <property type="evidence" value="ECO:0007669"/>
    <property type="project" value="TreeGrafter"/>
</dbReference>
<dbReference type="InterPro" id="IPR002219">
    <property type="entry name" value="PKC_DAG/PE"/>
</dbReference>
<evidence type="ECO:0000256" key="19">
    <source>
        <dbReference type="ARBA" id="ARBA00048679"/>
    </source>
</evidence>
<dbReference type="SMART" id="SM00285">
    <property type="entry name" value="PBD"/>
    <property type="match status" value="1"/>
</dbReference>
<dbReference type="Pfam" id="PF25346">
    <property type="entry name" value="PH_MRCK"/>
    <property type="match status" value="1"/>
</dbReference>
<comment type="subcellular location">
    <subcellularLocation>
        <location evidence="3">Cell projection</location>
        <location evidence="3">Lamellipodium</location>
    </subcellularLocation>
    <subcellularLocation>
        <location evidence="2">Cytoplasm</location>
    </subcellularLocation>
</comment>
<keyword evidence="7" id="KW-0723">Serine/threonine-protein kinase</keyword>
<dbReference type="FunFam" id="3.30.200.20:FF:001044">
    <property type="entry name" value="Serine/threonine-protein kinase MRCK beta"/>
    <property type="match status" value="1"/>
</dbReference>
<dbReference type="EMBL" id="JAHKSW010000025">
    <property type="protein sequence ID" value="KAG7316647.1"/>
    <property type="molecule type" value="Genomic_DNA"/>
</dbReference>
<sequence>MSAKVRLKKLEQLLLDGRQKTPSSLSVETLLDILVCLFNECSSSPLKREKHVTEFLEWVKPFTSTVKDMRLHRDDFEMLKVIGRGAFGEVAVVKMKNTERIYAMKILNKWEMLKRAETACFREERDVLVNGDCQWITTLHYAFQDDNYLYLVMDYYVGGDLLTLLSKFEDRLPEDMAKFYVAEMVLAIHSIHQQHYVHRDIKPDNVLLDMNGHIRLADFGSCLRMMPDGTVQSSVAVGTPDYISPEILQAMEDGMGKYGPECDWWSLGVCMYEMLYGETPFYAESLVETYGKIMNHEERFQFPSHITDVSEDAKDLMQRLICSRERRLGQNGIEEFKKHPFFSGIDWENIRSTEAPYIPDVSSPSDTSNFDVDDDVLKNPDIAPPISHTGFTGQHLPFVGFTYTTDSCFSDRGQLRLTALADGGSGEDLQPLKDGGLQLEAFERRIRSLEQEKQELSRKLQESTQAVQSLHGSGRGTSTLGRDKEIKKLNEEIERLKKKLADSDRLEHQLEEAVTLRQDYESSSTKLKALDKQVKNLRQEKDDVNKQLVEALERLKSQTKELKDAHQQRKLAMQEFSELNERMAELRSHKQRLSRQLRDKEEEMEVLMQKLDGMRQDIRKTEKARKELEAQLEDARAEASKERKLREHSEVYSKQLESELETLKVKQGTGRASNVSAETQQELTKVKSELDKKILFYEEELVKRDACHGTELKNLRKELHDSESQQVSLQKELLVLKDKLEKANKERQMEMDEALGSLKEKYERERSLLTEENRKLTSETDRLCTFVDKLTTQNRQLEDELQDLASKKESVAQWEAQIAEIIQWVSDEKDARGYLQALASKMTEELESLRSSSLGSRHLDPLWKVRRSQKLDMSARLELQSALDAEIRAKQLVQEELRKVKAANISFESKLKDAEVKNRELEEQLESMKKDLEESRTRSDRGLKLPDFQDSIFEYFNTSPLAHDLTFRTSSVGEVDAAPQKTDVPSPSPSAASEQDEPVKPPATTPTTPSPAYQSSLLTAPKPKAHQLSIKTFSSPTQCTHCTSLMVGLIRQGYACEVCSFICHVSCKDNAPQVCPIPPEQAKRPLGIDVQRGIGTAYKGFVRIPKPTGVKKGWQRAYAVVCDCKLFLYEVPEGKSTQPGVVASQVLDLRDDEFSVSSVLASDVIHATRKDVPCIFRVTSSTLGSPARAVSLLVLAESEAEKRKWVGILEGLQSILAKNRLKNRVVHVLHEAYDSNLPAIKTTLSAAIIDRERIALGTEEGLFVVEVTRDVIVRAADCKKVHQIETVPQEKMVVLLCGRNRHVHLHPWGALDGAEPGFDVKLAETKGCQALSVGSLRPGGTAYMMAAVKRQVLCYEITRAKPYARRMWEVQAPGVVQWLGMVRGRVCVGYPSGFALLALQSEVAPVSLVSPADPSLAFLAQQPLDALHAMEVGANELLLCFSQLGIYVDGQGRRSRTQELMWPATPLACSSNSTYLTVYSDYGVDVFDVHTTEWVQTISLRKIRPLNVEGSLNLLGSEQPRLIYFRNNAAEGCELTIPETSDNIRKLMVRTRSKRKFLFKVPEEERLQQRREMLRDPEMRSKLISNPTNFNHVAHMGPGDGMQVLMDLPLSVMPSSQDDLTKDKPRPLSSISRQTRSKTHITRTASGGGEFIGAGSSRNISDPDQDFEREMSRAKAEDDEYWNNSKFTAFAFDDDDNEFTKLKESKRAVNSIPVDDDDDDDDDDVEKVSWSGEPVGSISWSVRETASSIRSGGEQSFPKINTTPSLPKQGSGYSLSSLFRAKSKPSFSESFIDMPARVYAPELRKPKSECQDYVSDWSTEETVRRMRKGKAYSLERFRSLQDKLLLLDEAVRAHDGNVITAVLIYLKKSLSKEILFRELMLREIALRHYVHYLKEMGEQKILVELMKALGRTEDMALMQYKEHMTIKDENERRDFLKKSLSLPFSQEDATHVQDHYTLLERQIIIEANDKKGEADIFKKFPRKASILNMPIITTLYYSCFYHYGEPEGTFSSPANIRKTFRISEKQYVLTALGARAKLRNWHDVESLFNTKTWLGYTKKKSPIGFHRVVDILQKNYAPVQVLETYMRLIDGSELKLSLAQKYKCHDVVIDTYKDLKDRQQLIVYQGKVDRGSAEYRKIDELLINPQIRWKN</sequence>
<dbReference type="PROSITE" id="PS50003">
    <property type="entry name" value="PH_DOMAIN"/>
    <property type="match status" value="1"/>
</dbReference>
<dbReference type="InterPro" id="IPR000719">
    <property type="entry name" value="Prot_kinase_dom"/>
</dbReference>
<feature type="domain" description="CRIB" evidence="26">
    <location>
        <begin position="1584"/>
        <end position="1597"/>
    </location>
</feature>
<reference evidence="29 30" key="1">
    <citation type="submission" date="2021-06" db="EMBL/GenBank/DDBJ databases">
        <title>Chromosome-level genome assembly of the red-tail catfish (Hemibagrus wyckioides).</title>
        <authorList>
            <person name="Shao F."/>
        </authorList>
    </citation>
    <scope>NUCLEOTIDE SEQUENCE [LARGE SCALE GENOMIC DNA]</scope>
    <source>
        <strain evidence="29">EC202008001</strain>
        <tissue evidence="29">Blood</tissue>
    </source>
</reference>
<feature type="region of interest" description="Disordered" evidence="22">
    <location>
        <begin position="1711"/>
        <end position="1732"/>
    </location>
</feature>
<dbReference type="InterPro" id="IPR001180">
    <property type="entry name" value="CNH_dom"/>
</dbReference>
<dbReference type="CDD" id="cd01243">
    <property type="entry name" value="PH_MRCK"/>
    <property type="match status" value="1"/>
</dbReference>
<gene>
    <name evidence="29" type="ORF">KOW79_020188</name>
</gene>
<dbReference type="PROSITE" id="PS50108">
    <property type="entry name" value="CRIB"/>
    <property type="match status" value="1"/>
</dbReference>
<dbReference type="Pfam" id="PF00433">
    <property type="entry name" value="Pkinase_C"/>
    <property type="match status" value="1"/>
</dbReference>
<evidence type="ECO:0000256" key="14">
    <source>
        <dbReference type="ARBA" id="ARBA00022833"/>
    </source>
</evidence>
<dbReference type="GO" id="GO:0004674">
    <property type="term" value="F:protein serine/threonine kinase activity"/>
    <property type="evidence" value="ECO:0007669"/>
    <property type="project" value="UniProtKB-KW"/>
</dbReference>
<feature type="region of interest" description="Disordered" evidence="22">
    <location>
        <begin position="1749"/>
        <end position="1768"/>
    </location>
</feature>
<feature type="region of interest" description="Disordered" evidence="22">
    <location>
        <begin position="974"/>
        <end position="1017"/>
    </location>
</feature>
<dbReference type="Gene3D" id="3.30.200.20">
    <property type="entry name" value="Phosphorylase Kinase, domain 1"/>
    <property type="match status" value="1"/>
</dbReference>
<dbReference type="InterPro" id="IPR000961">
    <property type="entry name" value="AGC-kinase_C"/>
</dbReference>
<dbReference type="PROSITE" id="PS50011">
    <property type="entry name" value="PROTEIN_KINASE_DOM"/>
    <property type="match status" value="1"/>
</dbReference>
<dbReference type="FunFam" id="3.30.60.20:FF:000005">
    <property type="entry name" value="Non-specific serine/threonine protein kinase"/>
    <property type="match status" value="1"/>
</dbReference>
<evidence type="ECO:0000256" key="12">
    <source>
        <dbReference type="ARBA" id="ARBA00022771"/>
    </source>
</evidence>
<dbReference type="PANTHER" id="PTHR22988:SF34">
    <property type="entry name" value="SERINE_THREONINE-PROTEIN KINASE MRCK BETA"/>
    <property type="match status" value="1"/>
</dbReference>
<accession>A0A9D3N6L0</accession>
<dbReference type="InterPro" id="IPR031597">
    <property type="entry name" value="KELK"/>
</dbReference>
<evidence type="ECO:0000256" key="9">
    <source>
        <dbReference type="ARBA" id="ARBA00022679"/>
    </source>
</evidence>
<dbReference type="CDD" id="cd20865">
    <property type="entry name" value="C1_MRCKbeta"/>
    <property type="match status" value="1"/>
</dbReference>
<proteinExistence type="inferred from homology"/>
<dbReference type="InterPro" id="IPR017892">
    <property type="entry name" value="Pkinase_C"/>
</dbReference>
<dbReference type="SUPFAM" id="SSF56112">
    <property type="entry name" value="Protein kinase-like (PK-like)"/>
    <property type="match status" value="1"/>
</dbReference>
<dbReference type="SUPFAM" id="SSF50729">
    <property type="entry name" value="PH domain-like"/>
    <property type="match status" value="1"/>
</dbReference>
<dbReference type="InterPro" id="IPR001849">
    <property type="entry name" value="PH_domain"/>
</dbReference>
<dbReference type="PANTHER" id="PTHR22988">
    <property type="entry name" value="MYOTONIC DYSTROPHY S/T KINASE-RELATED"/>
    <property type="match status" value="1"/>
</dbReference>
<dbReference type="Gene3D" id="3.30.60.20">
    <property type="match status" value="1"/>
</dbReference>
<dbReference type="Gene3D" id="2.30.29.30">
    <property type="entry name" value="Pleckstrin-homology domain (PH domain)/Phosphotyrosine-binding domain (PTB)"/>
    <property type="match status" value="1"/>
</dbReference>
<dbReference type="Gene3D" id="1.20.5.340">
    <property type="match status" value="1"/>
</dbReference>
<dbReference type="CDD" id="cd00132">
    <property type="entry name" value="CRIB"/>
    <property type="match status" value="1"/>
</dbReference>
<evidence type="ECO:0000256" key="21">
    <source>
        <dbReference type="SAM" id="Coils"/>
    </source>
</evidence>
<evidence type="ECO:0000259" key="23">
    <source>
        <dbReference type="PROSITE" id="PS50003"/>
    </source>
</evidence>
<dbReference type="Pfam" id="PF00069">
    <property type="entry name" value="Pkinase"/>
    <property type="match status" value="1"/>
</dbReference>
<name>A0A9D3N6L0_9TELE</name>
<evidence type="ECO:0000259" key="24">
    <source>
        <dbReference type="PROSITE" id="PS50011"/>
    </source>
</evidence>
<dbReference type="FunFam" id="2.30.29.30:FF:000140">
    <property type="entry name" value="CDC42 binding protein kinase beta"/>
    <property type="match status" value="1"/>
</dbReference>
<feature type="compositionally biased region" description="Acidic residues" evidence="22">
    <location>
        <begin position="1714"/>
        <end position="1725"/>
    </location>
</feature>
<dbReference type="InterPro" id="IPR014930">
    <property type="entry name" value="Myotonic_dystrophy_kinase_coil"/>
</dbReference>
<dbReference type="InterPro" id="IPR057529">
    <property type="entry name" value="MRCK/ROCK_PH"/>
</dbReference>
<keyword evidence="12" id="KW-0863">Zinc-finger</keyword>
<dbReference type="PROSITE" id="PS50081">
    <property type="entry name" value="ZF_DAG_PE_2"/>
    <property type="match status" value="1"/>
</dbReference>
<dbReference type="PROSITE" id="PS50219">
    <property type="entry name" value="CNH"/>
    <property type="match status" value="1"/>
</dbReference>
<feature type="compositionally biased region" description="Polar residues" evidence="22">
    <location>
        <begin position="462"/>
        <end position="480"/>
    </location>
</feature>
<dbReference type="SMART" id="SM00220">
    <property type="entry name" value="S_TKc"/>
    <property type="match status" value="1"/>
</dbReference>
<dbReference type="Pfam" id="PF00130">
    <property type="entry name" value="C1_1"/>
    <property type="match status" value="1"/>
</dbReference>
<evidence type="ECO:0000256" key="17">
    <source>
        <dbReference type="ARBA" id="ARBA00023273"/>
    </source>
</evidence>
<dbReference type="SMART" id="SM00133">
    <property type="entry name" value="S_TK_X"/>
    <property type="match status" value="1"/>
</dbReference>
<keyword evidence="9" id="KW-0808">Transferase</keyword>
<dbReference type="InterPro" id="IPR011993">
    <property type="entry name" value="PH-like_dom_sf"/>
</dbReference>
<evidence type="ECO:0000256" key="2">
    <source>
        <dbReference type="ARBA" id="ARBA00004496"/>
    </source>
</evidence>
<dbReference type="SMART" id="SM00233">
    <property type="entry name" value="PH"/>
    <property type="match status" value="1"/>
</dbReference>
<dbReference type="PROSITE" id="PS00107">
    <property type="entry name" value="PROTEIN_KINASE_ATP"/>
    <property type="match status" value="1"/>
</dbReference>
<dbReference type="GO" id="GO:0008270">
    <property type="term" value="F:zinc ion binding"/>
    <property type="evidence" value="ECO:0007669"/>
    <property type="project" value="UniProtKB-KW"/>
</dbReference>
<keyword evidence="16 21" id="KW-0175">Coiled coil</keyword>
<dbReference type="GO" id="GO:0030027">
    <property type="term" value="C:lamellipodium"/>
    <property type="evidence" value="ECO:0007669"/>
    <property type="project" value="UniProtKB-SubCell"/>
</dbReference>
<evidence type="ECO:0000256" key="3">
    <source>
        <dbReference type="ARBA" id="ARBA00004510"/>
    </source>
</evidence>
<protein>
    <recommendedName>
        <fullName evidence="5">non-specific serine/threonine protein kinase</fullName>
        <ecNumber evidence="5">2.7.11.1</ecNumber>
    </recommendedName>
</protein>
<evidence type="ECO:0000256" key="13">
    <source>
        <dbReference type="ARBA" id="ARBA00022777"/>
    </source>
</evidence>
<evidence type="ECO:0000256" key="6">
    <source>
        <dbReference type="ARBA" id="ARBA00022490"/>
    </source>
</evidence>
<evidence type="ECO:0000256" key="16">
    <source>
        <dbReference type="ARBA" id="ARBA00023054"/>
    </source>
</evidence>
<dbReference type="InterPro" id="IPR000095">
    <property type="entry name" value="CRIB_dom"/>
</dbReference>
<dbReference type="SUPFAM" id="SSF57889">
    <property type="entry name" value="Cysteine-rich domain"/>
    <property type="match status" value="1"/>
</dbReference>
<comment type="caution">
    <text evidence="29">The sequence shown here is derived from an EMBL/GenBank/DDBJ whole genome shotgun (WGS) entry which is preliminary data.</text>
</comment>
<keyword evidence="30" id="KW-1185">Reference proteome</keyword>
<keyword evidence="17" id="KW-0966">Cell projection</keyword>
<feature type="coiled-coil region" evidence="21">
    <location>
        <begin position="904"/>
        <end position="938"/>
    </location>
</feature>
<evidence type="ECO:0000256" key="8">
    <source>
        <dbReference type="ARBA" id="ARBA00022553"/>
    </source>
</evidence>
<evidence type="ECO:0000259" key="26">
    <source>
        <dbReference type="PROSITE" id="PS50108"/>
    </source>
</evidence>
<keyword evidence="15 20" id="KW-0067">ATP-binding</keyword>
<dbReference type="SMART" id="SM00109">
    <property type="entry name" value="C1"/>
    <property type="match status" value="1"/>
</dbReference>
<dbReference type="InterPro" id="IPR050839">
    <property type="entry name" value="Rho-assoc_Ser/Thr_Kinase"/>
</dbReference>
<comment type="cofactor">
    <cofactor evidence="1">
        <name>Mg(2+)</name>
        <dbReference type="ChEBI" id="CHEBI:18420"/>
    </cofactor>
</comment>
<evidence type="ECO:0000256" key="22">
    <source>
        <dbReference type="SAM" id="MobiDB-lite"/>
    </source>
</evidence>
<organism evidence="29 30">
    <name type="scientific">Hemibagrus wyckioides</name>
    <dbReference type="NCBI Taxonomy" id="337641"/>
    <lineage>
        <taxon>Eukaryota</taxon>
        <taxon>Metazoa</taxon>
        <taxon>Chordata</taxon>
        <taxon>Craniata</taxon>
        <taxon>Vertebrata</taxon>
        <taxon>Euteleostomi</taxon>
        <taxon>Actinopterygii</taxon>
        <taxon>Neopterygii</taxon>
        <taxon>Teleostei</taxon>
        <taxon>Ostariophysi</taxon>
        <taxon>Siluriformes</taxon>
        <taxon>Bagridae</taxon>
        <taxon>Hemibagrus</taxon>
    </lineage>
</organism>
<evidence type="ECO:0000259" key="28">
    <source>
        <dbReference type="PROSITE" id="PS51285"/>
    </source>
</evidence>
<evidence type="ECO:0000313" key="29">
    <source>
        <dbReference type="EMBL" id="KAG7316647.1"/>
    </source>
</evidence>
<keyword evidence="10" id="KW-0479">Metal-binding</keyword>
<dbReference type="Gene3D" id="1.10.510.10">
    <property type="entry name" value="Transferase(Phosphotransferase) domain 1"/>
    <property type="match status" value="1"/>
</dbReference>
<feature type="domain" description="PH" evidence="23">
    <location>
        <begin position="1095"/>
        <end position="1214"/>
    </location>
</feature>
<keyword evidence="6" id="KW-0963">Cytoplasm</keyword>
<evidence type="ECO:0000259" key="27">
    <source>
        <dbReference type="PROSITE" id="PS50219"/>
    </source>
</evidence>
<evidence type="ECO:0000259" key="25">
    <source>
        <dbReference type="PROSITE" id="PS50081"/>
    </source>
</evidence>
<feature type="domain" description="Phorbol-ester/DAG-type" evidence="25">
    <location>
        <begin position="1025"/>
        <end position="1075"/>
    </location>
</feature>
<evidence type="ECO:0000256" key="18">
    <source>
        <dbReference type="ARBA" id="ARBA00047899"/>
    </source>
</evidence>
<feature type="region of interest" description="Disordered" evidence="22">
    <location>
        <begin position="453"/>
        <end position="483"/>
    </location>
</feature>
<evidence type="ECO:0000256" key="20">
    <source>
        <dbReference type="PROSITE-ProRule" id="PRU10141"/>
    </source>
</evidence>
<dbReference type="FunFam" id="3.30.200.20:FF:001055">
    <property type="entry name" value="Serine/threonine-protein kinase MRCK beta"/>
    <property type="match status" value="1"/>
</dbReference>
<feature type="binding site" evidence="20">
    <location>
        <position position="105"/>
    </location>
    <ligand>
        <name>ATP</name>
        <dbReference type="ChEBI" id="CHEBI:30616"/>
    </ligand>
</feature>
<dbReference type="Pfam" id="PF00780">
    <property type="entry name" value="CNH"/>
    <property type="match status" value="1"/>
</dbReference>
<keyword evidence="8" id="KW-0597">Phosphoprotein</keyword>
<dbReference type="InterPro" id="IPR046349">
    <property type="entry name" value="C1-like_sf"/>
</dbReference>
<dbReference type="GO" id="GO:0005524">
    <property type="term" value="F:ATP binding"/>
    <property type="evidence" value="ECO:0007669"/>
    <property type="project" value="UniProtKB-UniRule"/>
</dbReference>
<dbReference type="PROSITE" id="PS00479">
    <property type="entry name" value="ZF_DAG_PE_1"/>
    <property type="match status" value="1"/>
</dbReference>
<evidence type="ECO:0000256" key="4">
    <source>
        <dbReference type="ARBA" id="ARBA00005719"/>
    </source>
</evidence>
<evidence type="ECO:0000256" key="15">
    <source>
        <dbReference type="ARBA" id="ARBA00022840"/>
    </source>
</evidence>
<dbReference type="SMART" id="SM00036">
    <property type="entry name" value="CNH"/>
    <property type="match status" value="1"/>
</dbReference>
<dbReference type="GO" id="GO:0005737">
    <property type="term" value="C:cytoplasm"/>
    <property type="evidence" value="ECO:0007669"/>
    <property type="project" value="UniProtKB-SubCell"/>
</dbReference>
<evidence type="ECO:0000256" key="10">
    <source>
        <dbReference type="ARBA" id="ARBA00022723"/>
    </source>
</evidence>
<dbReference type="Pfam" id="PF08826">
    <property type="entry name" value="DMPK_coil"/>
    <property type="match status" value="1"/>
</dbReference>
<dbReference type="InterPro" id="IPR008271">
    <property type="entry name" value="Ser/Thr_kinase_AS"/>
</dbReference>
<comment type="catalytic activity">
    <reaction evidence="19">
        <text>L-seryl-[protein] + ATP = O-phospho-L-seryl-[protein] + ADP + H(+)</text>
        <dbReference type="Rhea" id="RHEA:17989"/>
        <dbReference type="Rhea" id="RHEA-COMP:9863"/>
        <dbReference type="Rhea" id="RHEA-COMP:11604"/>
        <dbReference type="ChEBI" id="CHEBI:15378"/>
        <dbReference type="ChEBI" id="CHEBI:29999"/>
        <dbReference type="ChEBI" id="CHEBI:30616"/>
        <dbReference type="ChEBI" id="CHEBI:83421"/>
        <dbReference type="ChEBI" id="CHEBI:456216"/>
        <dbReference type="EC" id="2.7.11.1"/>
    </reaction>
</comment>
<dbReference type="Proteomes" id="UP000824219">
    <property type="component" value="Linkage Group LG25"/>
</dbReference>
<feature type="domain" description="AGC-kinase C-terminal" evidence="28">
    <location>
        <begin position="343"/>
        <end position="413"/>
    </location>
</feature>
<dbReference type="Pfam" id="PF15796">
    <property type="entry name" value="KELK"/>
    <property type="match status" value="1"/>
</dbReference>
<dbReference type="GO" id="GO:0005856">
    <property type="term" value="C:cytoskeleton"/>
    <property type="evidence" value="ECO:0007669"/>
    <property type="project" value="TreeGrafter"/>
</dbReference>
<evidence type="ECO:0000256" key="5">
    <source>
        <dbReference type="ARBA" id="ARBA00012513"/>
    </source>
</evidence>
<feature type="coiled-coil region" evidence="21">
    <location>
        <begin position="712"/>
        <end position="817"/>
    </location>
</feature>
<keyword evidence="11 20" id="KW-0547">Nucleotide-binding</keyword>
<feature type="domain" description="Protein kinase" evidence="24">
    <location>
        <begin position="76"/>
        <end position="342"/>
    </location>
</feature>
<dbReference type="InterPro" id="IPR011009">
    <property type="entry name" value="Kinase-like_dom_sf"/>
</dbReference>
<comment type="similarity">
    <text evidence="4">Belongs to the protein kinase superfamily. AGC Ser/Thr protein kinase family. DMPK subfamily.</text>
</comment>
<dbReference type="FunFam" id="1.10.510.10:FF:000014">
    <property type="entry name" value="Non-specific serine/threonine protein kinase"/>
    <property type="match status" value="1"/>
</dbReference>
<keyword evidence="14" id="KW-0862">Zinc</keyword>